<dbReference type="InterPro" id="IPR012340">
    <property type="entry name" value="NA-bd_OB-fold"/>
</dbReference>
<feature type="domain" description="S1-like" evidence="6">
    <location>
        <begin position="41"/>
        <end position="116"/>
    </location>
</feature>
<sequence>MSEVQGAEAAPSVEQLRAQASVVGHAAAPFAQAAAEAARPSPDKEPVGDKLEFDGAVQEILPNKMYRVKADNGLGVLATISRRMLQYYIAIRPGDRVTVEVSPYDPSRGRITYRHK</sequence>
<evidence type="ECO:0000256" key="4">
    <source>
        <dbReference type="HAMAP-Rule" id="MF_00075"/>
    </source>
</evidence>
<evidence type="ECO:0000313" key="8">
    <source>
        <dbReference type="Proteomes" id="UP001516472"/>
    </source>
</evidence>
<accession>A0ABR9PVN6</accession>
<dbReference type="Proteomes" id="UP001516472">
    <property type="component" value="Unassembled WGS sequence"/>
</dbReference>
<keyword evidence="8" id="KW-1185">Reference proteome</keyword>
<dbReference type="InterPro" id="IPR006196">
    <property type="entry name" value="RNA-binding_domain_S1_IF1"/>
</dbReference>
<dbReference type="PROSITE" id="PS50832">
    <property type="entry name" value="S1_IF1_TYPE"/>
    <property type="match status" value="1"/>
</dbReference>
<keyword evidence="2 4" id="KW-0396">Initiation factor</keyword>
<keyword evidence="3 4" id="KW-0648">Protein biosynthesis</keyword>
<gene>
    <name evidence="4 7" type="primary">infA</name>
    <name evidence="7" type="ORF">G4177_27560</name>
</gene>
<dbReference type="EMBL" id="JAAIYO010000010">
    <property type="protein sequence ID" value="MBE4751929.1"/>
    <property type="molecule type" value="Genomic_DNA"/>
</dbReference>
<name>A0ABR9PVN6_9BACT</name>
<comment type="similarity">
    <text evidence="1 4">Belongs to the IF-1 family.</text>
</comment>
<dbReference type="PANTHER" id="PTHR33370:SF1">
    <property type="entry name" value="TRANSLATION INITIATION FACTOR IF-1, CHLOROPLASTIC"/>
    <property type="match status" value="1"/>
</dbReference>
<dbReference type="InterPro" id="IPR003029">
    <property type="entry name" value="S1_domain"/>
</dbReference>
<dbReference type="HAMAP" id="MF_00075">
    <property type="entry name" value="IF_1"/>
    <property type="match status" value="1"/>
</dbReference>
<evidence type="ECO:0000256" key="5">
    <source>
        <dbReference type="NCBIfam" id="TIGR00008"/>
    </source>
</evidence>
<keyword evidence="4" id="KW-0694">RNA-binding</keyword>
<evidence type="ECO:0000256" key="3">
    <source>
        <dbReference type="ARBA" id="ARBA00022917"/>
    </source>
</evidence>
<keyword evidence="4" id="KW-0963">Cytoplasm</keyword>
<comment type="subcellular location">
    <subcellularLocation>
        <location evidence="4">Cytoplasm</location>
    </subcellularLocation>
</comment>
<evidence type="ECO:0000256" key="2">
    <source>
        <dbReference type="ARBA" id="ARBA00022540"/>
    </source>
</evidence>
<dbReference type="InterPro" id="IPR004368">
    <property type="entry name" value="TIF_IF1"/>
</dbReference>
<evidence type="ECO:0000313" key="7">
    <source>
        <dbReference type="EMBL" id="MBE4751929.1"/>
    </source>
</evidence>
<dbReference type="CDD" id="cd04451">
    <property type="entry name" value="S1_IF1"/>
    <property type="match status" value="1"/>
</dbReference>
<evidence type="ECO:0000256" key="1">
    <source>
        <dbReference type="ARBA" id="ARBA00010939"/>
    </source>
</evidence>
<comment type="caution">
    <text evidence="7">The sequence shown here is derived from an EMBL/GenBank/DDBJ whole genome shotgun (WGS) entry which is preliminary data.</text>
</comment>
<evidence type="ECO:0000259" key="6">
    <source>
        <dbReference type="PROSITE" id="PS50832"/>
    </source>
</evidence>
<reference evidence="7 8" key="1">
    <citation type="submission" date="2020-02" db="EMBL/GenBank/DDBJ databases">
        <authorList>
            <person name="Babadi Z.K."/>
            <person name="Risdian C."/>
            <person name="Ebrahimipour G.H."/>
            <person name="Wink J."/>
        </authorList>
    </citation>
    <scope>NUCLEOTIDE SEQUENCE [LARGE SCALE GENOMIC DNA]</scope>
    <source>
        <strain evidence="7 8">ZKHCc1 1396</strain>
    </source>
</reference>
<comment type="function">
    <text evidence="4">One of the essential components for the initiation of protein synthesis. Stabilizes the binding of IF-2 and IF-3 on the 30S subunit to which N-formylmethionyl-tRNA(fMet) subsequently binds. Helps modulate mRNA selection, yielding the 30S pre-initiation complex (PIC). Upon addition of the 50S ribosomal subunit IF-1, IF-2 and IF-3 are released leaving the mature 70S translation initiation complex.</text>
</comment>
<keyword evidence="4" id="KW-0699">rRNA-binding</keyword>
<dbReference type="NCBIfam" id="TIGR00008">
    <property type="entry name" value="infA"/>
    <property type="match status" value="1"/>
</dbReference>
<dbReference type="SUPFAM" id="SSF50249">
    <property type="entry name" value="Nucleic acid-binding proteins"/>
    <property type="match status" value="1"/>
</dbReference>
<dbReference type="GO" id="GO:0003743">
    <property type="term" value="F:translation initiation factor activity"/>
    <property type="evidence" value="ECO:0007669"/>
    <property type="project" value="UniProtKB-KW"/>
</dbReference>
<dbReference type="PANTHER" id="PTHR33370">
    <property type="entry name" value="TRANSLATION INITIATION FACTOR IF-1, CHLOROPLASTIC"/>
    <property type="match status" value="1"/>
</dbReference>
<dbReference type="SMART" id="SM00316">
    <property type="entry name" value="S1"/>
    <property type="match status" value="1"/>
</dbReference>
<dbReference type="Gene3D" id="2.40.50.140">
    <property type="entry name" value="Nucleic acid-binding proteins"/>
    <property type="match status" value="1"/>
</dbReference>
<comment type="subunit">
    <text evidence="4">Component of the 30S ribosomal translation pre-initiation complex which assembles on the 30S ribosome in the order IF-2 and IF-3, IF-1 and N-formylmethionyl-tRNA(fMet); mRNA recruitment can occur at any time during PIC assembly.</text>
</comment>
<proteinExistence type="inferred from homology"/>
<protein>
    <recommendedName>
        <fullName evidence="4 5">Translation initiation factor IF-1</fullName>
    </recommendedName>
</protein>
<organism evidence="7 8">
    <name type="scientific">Corallococcus soli</name>
    <dbReference type="NCBI Taxonomy" id="2710757"/>
    <lineage>
        <taxon>Bacteria</taxon>
        <taxon>Pseudomonadati</taxon>
        <taxon>Myxococcota</taxon>
        <taxon>Myxococcia</taxon>
        <taxon>Myxococcales</taxon>
        <taxon>Cystobacterineae</taxon>
        <taxon>Myxococcaceae</taxon>
        <taxon>Corallococcus</taxon>
    </lineage>
</organism>
<dbReference type="Pfam" id="PF01176">
    <property type="entry name" value="eIF-1a"/>
    <property type="match status" value="1"/>
</dbReference>